<dbReference type="InterPro" id="IPR000674">
    <property type="entry name" value="Ald_Oxase/Xan_DH_a/b"/>
</dbReference>
<comment type="cofactor">
    <cofactor evidence="14">
        <name>[2Fe-2S] cluster</name>
        <dbReference type="ChEBI" id="CHEBI:190135"/>
    </cofactor>
    <text evidence="14">Binds 2 [2Fe-2S] clusters.</text>
</comment>
<keyword evidence="4" id="KW-0285">Flavoprotein</keyword>
<feature type="active site" description="Proton acceptor" evidence="12">
    <location>
        <position position="1188"/>
    </location>
</feature>
<dbReference type="Pfam" id="PF00941">
    <property type="entry name" value="FAD_binding_5"/>
    <property type="match status" value="1"/>
</dbReference>
<dbReference type="SUPFAM" id="SSF54665">
    <property type="entry name" value="CO dehydrogenase molybdoprotein N-domain-like"/>
    <property type="match status" value="1"/>
</dbReference>
<dbReference type="Gene3D" id="3.30.390.50">
    <property type="entry name" value="CO dehydrogenase flavoprotein, C-terminal domain"/>
    <property type="match status" value="1"/>
</dbReference>
<dbReference type="Gene3D" id="3.10.20.30">
    <property type="match status" value="1"/>
</dbReference>
<keyword evidence="8" id="KW-0560">Oxidoreductase</keyword>
<evidence type="ECO:0000256" key="7">
    <source>
        <dbReference type="ARBA" id="ARBA00022827"/>
    </source>
</evidence>
<comment type="cofactor">
    <cofactor evidence="14">
        <name>Mo-molybdopterin</name>
        <dbReference type="ChEBI" id="CHEBI:71302"/>
    </cofactor>
    <text evidence="14">Binds 1 Mo-molybdopterin (Mo-MPT) cofactor per subunit.</text>
</comment>
<dbReference type="OrthoDB" id="8300278at2759"/>
<dbReference type="InterPro" id="IPR036318">
    <property type="entry name" value="FAD-bd_PCMH-like_sf"/>
</dbReference>
<dbReference type="EMBL" id="CAJFCJ010000012">
    <property type="protein sequence ID" value="CAD5120076.1"/>
    <property type="molecule type" value="Genomic_DNA"/>
</dbReference>
<dbReference type="GO" id="GO:0016491">
    <property type="term" value="F:oxidoreductase activity"/>
    <property type="evidence" value="ECO:0007669"/>
    <property type="project" value="UniProtKB-KW"/>
</dbReference>
<dbReference type="FunFam" id="3.30.365.10:FF:000002">
    <property type="entry name" value="Xanthine dehydrogenase oxidase"/>
    <property type="match status" value="1"/>
</dbReference>
<keyword evidence="7 13" id="KW-0274">FAD</keyword>
<comment type="similarity">
    <text evidence="2">Belongs to the xanthine dehydrogenase family.</text>
</comment>
<dbReference type="InterPro" id="IPR016208">
    <property type="entry name" value="Ald_Oxase/xanthine_DH-like"/>
</dbReference>
<feature type="binding site" evidence="14">
    <location>
        <position position="831"/>
    </location>
    <ligand>
        <name>Mo-molybdopterin</name>
        <dbReference type="ChEBI" id="CHEBI:71302"/>
    </ligand>
    <ligandPart>
        <name>Mo</name>
        <dbReference type="ChEBI" id="CHEBI:28685"/>
    </ligandPart>
</feature>
<comment type="caution">
    <text evidence="16">The sequence shown here is derived from an EMBL/GenBank/DDBJ whole genome shotgun (WGS) entry which is preliminary data.</text>
</comment>
<dbReference type="Gene3D" id="1.10.150.120">
    <property type="entry name" value="[2Fe-2S]-binding domain"/>
    <property type="match status" value="1"/>
</dbReference>
<dbReference type="Gene3D" id="3.30.465.10">
    <property type="match status" value="1"/>
</dbReference>
<dbReference type="Pfam" id="PF01799">
    <property type="entry name" value="Fer2_2"/>
    <property type="match status" value="1"/>
</dbReference>
<dbReference type="SUPFAM" id="SSF56176">
    <property type="entry name" value="FAD-binding/transporter-associated domain-like"/>
    <property type="match status" value="1"/>
</dbReference>
<evidence type="ECO:0000259" key="15">
    <source>
        <dbReference type="PROSITE" id="PS51387"/>
    </source>
</evidence>
<feature type="binding site" evidence="14">
    <location>
        <position position="95"/>
    </location>
    <ligand>
        <name>[2Fe-2S] cluster</name>
        <dbReference type="ChEBI" id="CHEBI:190135"/>
        <label>2</label>
    </ligand>
</feature>
<dbReference type="InterPro" id="IPR036884">
    <property type="entry name" value="2Fe-2S-bd_dom_sf"/>
</dbReference>
<dbReference type="GO" id="GO:0071949">
    <property type="term" value="F:FAD binding"/>
    <property type="evidence" value="ECO:0007669"/>
    <property type="project" value="InterPro"/>
</dbReference>
<evidence type="ECO:0000256" key="4">
    <source>
        <dbReference type="ARBA" id="ARBA00022630"/>
    </source>
</evidence>
<dbReference type="InterPro" id="IPR016169">
    <property type="entry name" value="FAD-bd_PCMH_sub2"/>
</dbReference>
<evidence type="ECO:0000256" key="12">
    <source>
        <dbReference type="PIRSR" id="PIRSR000127-1"/>
    </source>
</evidence>
<feature type="binding site" evidence="13">
    <location>
        <begin position="193"/>
        <end position="200"/>
    </location>
    <ligand>
        <name>FAD</name>
        <dbReference type="ChEBI" id="CHEBI:57692"/>
    </ligand>
</feature>
<evidence type="ECO:0000313" key="17">
    <source>
        <dbReference type="Proteomes" id="UP000549394"/>
    </source>
</evidence>
<organism evidence="16 17">
    <name type="scientific">Dimorphilus gyrociliatus</name>
    <dbReference type="NCBI Taxonomy" id="2664684"/>
    <lineage>
        <taxon>Eukaryota</taxon>
        <taxon>Metazoa</taxon>
        <taxon>Spiralia</taxon>
        <taxon>Lophotrochozoa</taxon>
        <taxon>Annelida</taxon>
        <taxon>Polychaeta</taxon>
        <taxon>Polychaeta incertae sedis</taxon>
        <taxon>Dinophilidae</taxon>
        <taxon>Dimorphilus</taxon>
    </lineage>
</organism>
<reference evidence="16 17" key="1">
    <citation type="submission" date="2020-08" db="EMBL/GenBank/DDBJ databases">
        <authorList>
            <person name="Hejnol A."/>
        </authorList>
    </citation>
    <scope>NUCLEOTIDE SEQUENCE [LARGE SCALE GENOMIC DNA]</scope>
</reference>
<dbReference type="InterPro" id="IPR012675">
    <property type="entry name" value="Beta-grasp_dom_sf"/>
</dbReference>
<feature type="binding site" evidence="14">
    <location>
        <position position="63"/>
    </location>
    <ligand>
        <name>[2Fe-2S] cluster</name>
        <dbReference type="ChEBI" id="CHEBI:190135"/>
        <label>2</label>
    </ligand>
</feature>
<evidence type="ECO:0000256" key="3">
    <source>
        <dbReference type="ARBA" id="ARBA00022505"/>
    </source>
</evidence>
<feature type="binding site" evidence="14">
    <location>
        <position position="686"/>
    </location>
    <ligand>
        <name>Mo-molybdopterin</name>
        <dbReference type="ChEBI" id="CHEBI:71302"/>
    </ligand>
    <ligandPart>
        <name>Mo</name>
        <dbReference type="ChEBI" id="CHEBI:28685"/>
    </ligandPart>
</feature>
<dbReference type="GO" id="GO:0005506">
    <property type="term" value="F:iron ion binding"/>
    <property type="evidence" value="ECO:0007669"/>
    <property type="project" value="InterPro"/>
</dbReference>
<keyword evidence="17" id="KW-1185">Reference proteome</keyword>
<dbReference type="Proteomes" id="UP000549394">
    <property type="component" value="Unassembled WGS sequence"/>
</dbReference>
<evidence type="ECO:0000256" key="2">
    <source>
        <dbReference type="ARBA" id="ARBA00006849"/>
    </source>
</evidence>
<dbReference type="FunFam" id="3.30.365.10:FF:000001">
    <property type="entry name" value="Xanthine dehydrogenase oxidase"/>
    <property type="match status" value="1"/>
</dbReference>
<gene>
    <name evidence="16" type="ORF">DGYR_LOCUS8223</name>
</gene>
<dbReference type="Pfam" id="PF03450">
    <property type="entry name" value="CO_deh_flav_C"/>
    <property type="match status" value="1"/>
</dbReference>
<feature type="binding site" evidence="14">
    <location>
        <position position="97"/>
    </location>
    <ligand>
        <name>[2Fe-2S] cluster</name>
        <dbReference type="ChEBI" id="CHEBI:190135"/>
        <label>2</label>
    </ligand>
</feature>
<dbReference type="InterPro" id="IPR002888">
    <property type="entry name" value="2Fe-2S-bd"/>
</dbReference>
<feature type="binding site" evidence="13">
    <location>
        <position position="833"/>
    </location>
    <ligand>
        <name>substrate</name>
    </ligand>
</feature>
<evidence type="ECO:0000256" key="5">
    <source>
        <dbReference type="ARBA" id="ARBA00022714"/>
    </source>
</evidence>
<evidence type="ECO:0000256" key="10">
    <source>
        <dbReference type="ARBA" id="ARBA00023014"/>
    </source>
</evidence>
<dbReference type="InterPro" id="IPR008274">
    <property type="entry name" value="AldOxase/xan_DH_MoCoBD1"/>
</dbReference>
<evidence type="ECO:0000256" key="1">
    <source>
        <dbReference type="ARBA" id="ARBA00001974"/>
    </source>
</evidence>
<dbReference type="Pfam" id="PF02738">
    <property type="entry name" value="MoCoBD_1"/>
    <property type="match status" value="1"/>
</dbReference>
<dbReference type="InterPro" id="IPR037165">
    <property type="entry name" value="AldOxase/xan_DH_Mopterin-bd_sf"/>
</dbReference>
<dbReference type="SMART" id="SM01092">
    <property type="entry name" value="CO_deh_flav_C"/>
    <property type="match status" value="1"/>
</dbReference>
<dbReference type="InterPro" id="IPR016166">
    <property type="entry name" value="FAD-bd_PCMH"/>
</dbReference>
<sequence>MVSALAKSKNEIKHYSINSCITPILSLHGLAVTTVEGIGNLKGGVHPVQERIAKAHGVQCGYCTPGFVMSMYTLLKNVPQPEKKQVEEAFHGNICRCTGYRSILSGCYTFCKNNKTVDIEELSLGDGSNLYCKKSFDASDWKNYKTCNGETIPLKSLKIDEEFQHEKKGKCWIRAESIQHLTTLKFNHPEAPLIAGSTELSVEKLTKKEEKSAILIHVPHYLDNTIEQDGNCMIVGCSTTLTDLEDYVKNHDRDFNTFEAIEECLKYFGSNQIRNVATVSGNVYTSSPISDLIPILVATKSSVILKSKFAERKVYINEDFFTGYRKNVIEDIEIISKFIIPMTLEKNEYIRFYKQAKRKYDDISIINACFYVKLTNDQTIEDIRIVYGGISFRVVEATQTSEKLIGLKWNKKMSETATCNLIKELFITKGSPGGEETYRNNLLLSLYFKFYLDVCQKLDGFKHENSVQTISGIQLFDAIPGENTIGKSLSIPAALKHTTGESDFICDMPKFENELIIYPIICPIACAKFNLKNREEILRMEGVIDIWDWKVFYDCWKWKSVSYYVSSIIALIATDETIYAGQPIYFVIATDLAMAEKAGILMEIEYNRVETPLLTVDDAIAANSFHKSKAYPSIELGDVEEEFKRSDEVLVGEVNVGKQEHFYMETQSALAVPRDGDALDVYSSTQNVGGDHRYIASILDKPQHLINVICKRCGGGFGGKENQAITTSIPASLVAEKFKRPTRYIMNRQIDMQVTGGRNPMKAKYKVAFSKSGTIKALEVTIYMNSGYSMECGYDVGIKCVKSVGGGYRIPHMSVNVKFCKTNIVSNTAFRGFGTPQAAIITESIIENIAHKLQLGSDHIREINMLKDGEPTKLCGHASLTSMQNDSLGKCWREMMKLYKVEERKSSIIQFNKENRWKKRGIASTVVEHYIGFNKGCLMQGNALVNIYRDGSIYLSFSGVEMGQGLNAKMQQVASSALNVEYDRIYIPDTSSYCTPNSTITAASCGTDVNGFAVLDACQKLNRRLNGVREKFPNASWEEIVEKAYIQQINLSASGHHKFEIFQNQDKNKSGDDGLYVVWGTSTTEVEIDSLTGDVVVLESDIVMDIGKSMNPAVDIGQIEGAFVQGLGLVLLEEQLYNPSSGQLITNGPGKYKLPSVSNIPRKFNVTLLRGGDDGEKKAIHSSKGVGEPAISLAASAVCAARKAVASSRFDDKNTQQFVIDTPATPSIIRNLCTDDLLLKVTEEEKRRQETLEKEWCVRV</sequence>
<feature type="domain" description="FAD-binding PCMH-type" evidence="15">
    <location>
        <begin position="165"/>
        <end position="345"/>
    </location>
</feature>
<comment type="cofactor">
    <cofactor evidence="11">
        <name>[2Fe-2S] cluster</name>
        <dbReference type="ChEBI" id="CHEBI:190135"/>
    </cofactor>
</comment>
<feature type="binding site" evidence="14">
    <location>
        <position position="20"/>
    </location>
    <ligand>
        <name>[2Fe-2S] cluster</name>
        <dbReference type="ChEBI" id="CHEBI:190135"/>
        <label>1</label>
    </ligand>
</feature>
<dbReference type="InterPro" id="IPR016167">
    <property type="entry name" value="FAD-bd_PCMH_sub1"/>
</dbReference>
<feature type="binding site" evidence="13">
    <location>
        <position position="721"/>
    </location>
    <ligand>
        <name>substrate</name>
    </ligand>
</feature>
<proteinExistence type="inferred from homology"/>
<keyword evidence="9 14" id="KW-0408">Iron</keyword>
<feature type="binding site" evidence="14">
    <location>
        <position position="1003"/>
    </location>
    <ligand>
        <name>Mo-molybdopterin</name>
        <dbReference type="ChEBI" id="CHEBI:71302"/>
    </ligand>
    <ligandPart>
        <name>Mo</name>
        <dbReference type="ChEBI" id="CHEBI:28685"/>
    </ligandPart>
</feature>
<dbReference type="AlphaFoldDB" id="A0A7I8VWI0"/>
<keyword evidence="5 14" id="KW-0001">2Fe-2S</keyword>
<dbReference type="PANTHER" id="PTHR45444">
    <property type="entry name" value="XANTHINE DEHYDROGENASE"/>
    <property type="match status" value="1"/>
</dbReference>
<dbReference type="Gene3D" id="3.90.1170.50">
    <property type="entry name" value="Aldehyde oxidase/xanthine dehydrogenase, a/b hammerhead"/>
    <property type="match status" value="1"/>
</dbReference>
<dbReference type="InterPro" id="IPR002346">
    <property type="entry name" value="Mopterin_DH_FAD-bd"/>
</dbReference>
<feature type="binding site" evidence="13">
    <location>
        <position position="268"/>
    </location>
    <ligand>
        <name>FAD</name>
        <dbReference type="ChEBI" id="CHEBI:57692"/>
    </ligand>
</feature>
<dbReference type="PIRSF" id="PIRSF000127">
    <property type="entry name" value="Xanthine_DH"/>
    <property type="match status" value="1"/>
</dbReference>
<dbReference type="InterPro" id="IPR046867">
    <property type="entry name" value="AldOxase/xan_DH_MoCoBD2"/>
</dbReference>
<feature type="binding site" evidence="14">
    <location>
        <position position="60"/>
    </location>
    <ligand>
        <name>[2Fe-2S] cluster</name>
        <dbReference type="ChEBI" id="CHEBI:190135"/>
        <label>2</label>
    </ligand>
</feature>
<name>A0A7I8VWI0_9ANNE</name>
<keyword evidence="10 14" id="KW-0411">Iron-sulfur</keyword>
<dbReference type="InterPro" id="IPR036683">
    <property type="entry name" value="CO_DH_flav_C_dom_sf"/>
</dbReference>
<dbReference type="InterPro" id="IPR005107">
    <property type="entry name" value="CO_DH_flav_C"/>
</dbReference>
<evidence type="ECO:0000313" key="16">
    <source>
        <dbReference type="EMBL" id="CAD5120076.1"/>
    </source>
</evidence>
<dbReference type="Gene3D" id="3.30.365.10">
    <property type="entry name" value="Aldehyde oxidase/xanthine dehydrogenase, molybdopterin binding domain"/>
    <property type="match status" value="4"/>
</dbReference>
<feature type="binding site" evidence="14">
    <location>
        <position position="717"/>
    </location>
    <ligand>
        <name>Mo-molybdopterin</name>
        <dbReference type="ChEBI" id="CHEBI:71302"/>
    </ligand>
    <ligandPart>
        <name>Mo</name>
        <dbReference type="ChEBI" id="CHEBI:28685"/>
    </ligandPart>
</feature>
<comment type="cofactor">
    <cofactor evidence="1 13">
        <name>FAD</name>
        <dbReference type="ChEBI" id="CHEBI:57692"/>
    </cofactor>
</comment>
<keyword evidence="6 14" id="KW-0479">Metal-binding</keyword>
<evidence type="ECO:0000256" key="14">
    <source>
        <dbReference type="PIRSR" id="PIRSR000127-3"/>
    </source>
</evidence>
<feature type="binding site" evidence="13">
    <location>
        <position position="291"/>
    </location>
    <ligand>
        <name>FAD</name>
        <dbReference type="ChEBI" id="CHEBI:57692"/>
    </ligand>
</feature>
<evidence type="ECO:0000256" key="9">
    <source>
        <dbReference type="ARBA" id="ARBA00023004"/>
    </source>
</evidence>
<dbReference type="GO" id="GO:0051537">
    <property type="term" value="F:2 iron, 2 sulfur cluster binding"/>
    <property type="evidence" value="ECO:0007669"/>
    <property type="project" value="UniProtKB-KW"/>
</dbReference>
<keyword evidence="3 14" id="KW-0500">Molybdenum</keyword>
<dbReference type="SUPFAM" id="SSF47741">
    <property type="entry name" value="CO dehydrogenase ISP C-domain like"/>
    <property type="match status" value="1"/>
</dbReference>
<dbReference type="PROSITE" id="PS51387">
    <property type="entry name" value="FAD_PCMH"/>
    <property type="match status" value="1"/>
</dbReference>
<evidence type="ECO:0000256" key="11">
    <source>
        <dbReference type="ARBA" id="ARBA00034078"/>
    </source>
</evidence>
<evidence type="ECO:0000256" key="8">
    <source>
        <dbReference type="ARBA" id="ARBA00023002"/>
    </source>
</evidence>
<evidence type="ECO:0000256" key="13">
    <source>
        <dbReference type="PIRSR" id="PIRSR000127-2"/>
    </source>
</evidence>
<dbReference type="SUPFAM" id="SSF55447">
    <property type="entry name" value="CO dehydrogenase flavoprotein C-terminal domain-like"/>
    <property type="match status" value="1"/>
</dbReference>
<dbReference type="Pfam" id="PF20256">
    <property type="entry name" value="MoCoBD_2"/>
    <property type="match status" value="1"/>
</dbReference>
<protein>
    <submittedName>
        <fullName evidence="16">DgyrCDS8659</fullName>
    </submittedName>
</protein>
<dbReference type="SUPFAM" id="SSF56003">
    <property type="entry name" value="Molybdenum cofactor-binding domain"/>
    <property type="match status" value="1"/>
</dbReference>
<feature type="binding site" evidence="13">
    <location>
        <position position="354"/>
    </location>
    <ligand>
        <name>FAD</name>
        <dbReference type="ChEBI" id="CHEBI:57692"/>
    </ligand>
</feature>
<accession>A0A7I8VWI0</accession>
<dbReference type="SMART" id="SM01008">
    <property type="entry name" value="Ald_Xan_dh_C"/>
    <property type="match status" value="1"/>
</dbReference>
<dbReference type="Pfam" id="PF01315">
    <property type="entry name" value="Ald_Xan_dh_C"/>
    <property type="match status" value="1"/>
</dbReference>
<dbReference type="Gene3D" id="3.30.43.10">
    <property type="entry name" value="Uridine Diphospho-n-acetylenolpyruvylglucosamine Reductase, domain 2"/>
    <property type="match status" value="1"/>
</dbReference>
<dbReference type="PANTHER" id="PTHR45444:SF3">
    <property type="entry name" value="XANTHINE DEHYDROGENASE"/>
    <property type="match status" value="1"/>
</dbReference>
<evidence type="ECO:0000256" key="6">
    <source>
        <dbReference type="ARBA" id="ARBA00022723"/>
    </source>
</evidence>
<dbReference type="InterPro" id="IPR036856">
    <property type="entry name" value="Ald_Oxase/Xan_DH_a/b_sf"/>
</dbReference>